<comment type="caution">
    <text evidence="1">The sequence shown here is derived from an EMBL/GenBank/DDBJ whole genome shotgun (WGS) entry which is preliminary data.</text>
</comment>
<dbReference type="Proteomes" id="UP001055811">
    <property type="component" value="Linkage Group LG04"/>
</dbReference>
<sequence>MISEGNTSNIDSRTYDLKSEDANGCSDLALSVVDKLPEPDKSCVTIASDTSDSEDSNLLLAKSKIDLKKGPIEINNKKENLNSMDADGVRLSQETTVAIVFYSIDDNSRKD</sequence>
<proteinExistence type="predicted"/>
<reference evidence="1 2" key="2">
    <citation type="journal article" date="2022" name="Mol. Ecol. Resour.">
        <title>The genomes of chicory, endive, great burdock and yacon provide insights into Asteraceae paleo-polyploidization history and plant inulin production.</title>
        <authorList>
            <person name="Fan W."/>
            <person name="Wang S."/>
            <person name="Wang H."/>
            <person name="Wang A."/>
            <person name="Jiang F."/>
            <person name="Liu H."/>
            <person name="Zhao H."/>
            <person name="Xu D."/>
            <person name="Zhang Y."/>
        </authorList>
    </citation>
    <scope>NUCLEOTIDE SEQUENCE [LARGE SCALE GENOMIC DNA]</scope>
    <source>
        <strain evidence="2">cv. Punajuju</strain>
        <tissue evidence="1">Leaves</tissue>
    </source>
</reference>
<reference evidence="2" key="1">
    <citation type="journal article" date="2022" name="Mol. Ecol. Resour.">
        <title>The genomes of chicory, endive, great burdock and yacon provide insights into Asteraceae palaeo-polyploidization history and plant inulin production.</title>
        <authorList>
            <person name="Fan W."/>
            <person name="Wang S."/>
            <person name="Wang H."/>
            <person name="Wang A."/>
            <person name="Jiang F."/>
            <person name="Liu H."/>
            <person name="Zhao H."/>
            <person name="Xu D."/>
            <person name="Zhang Y."/>
        </authorList>
    </citation>
    <scope>NUCLEOTIDE SEQUENCE [LARGE SCALE GENOMIC DNA]</scope>
    <source>
        <strain evidence="2">cv. Punajuju</strain>
    </source>
</reference>
<evidence type="ECO:0000313" key="1">
    <source>
        <dbReference type="EMBL" id="KAI3752015.1"/>
    </source>
</evidence>
<gene>
    <name evidence="1" type="ORF">L2E82_23114</name>
</gene>
<keyword evidence="2" id="KW-1185">Reference proteome</keyword>
<name>A0ACB9DZY1_CICIN</name>
<protein>
    <submittedName>
        <fullName evidence="1">Uncharacterized protein</fullName>
    </submittedName>
</protein>
<dbReference type="EMBL" id="CM042012">
    <property type="protein sequence ID" value="KAI3752015.1"/>
    <property type="molecule type" value="Genomic_DNA"/>
</dbReference>
<accession>A0ACB9DZY1</accession>
<evidence type="ECO:0000313" key="2">
    <source>
        <dbReference type="Proteomes" id="UP001055811"/>
    </source>
</evidence>
<organism evidence="1 2">
    <name type="scientific">Cichorium intybus</name>
    <name type="common">Chicory</name>
    <dbReference type="NCBI Taxonomy" id="13427"/>
    <lineage>
        <taxon>Eukaryota</taxon>
        <taxon>Viridiplantae</taxon>
        <taxon>Streptophyta</taxon>
        <taxon>Embryophyta</taxon>
        <taxon>Tracheophyta</taxon>
        <taxon>Spermatophyta</taxon>
        <taxon>Magnoliopsida</taxon>
        <taxon>eudicotyledons</taxon>
        <taxon>Gunneridae</taxon>
        <taxon>Pentapetalae</taxon>
        <taxon>asterids</taxon>
        <taxon>campanulids</taxon>
        <taxon>Asterales</taxon>
        <taxon>Asteraceae</taxon>
        <taxon>Cichorioideae</taxon>
        <taxon>Cichorieae</taxon>
        <taxon>Cichoriinae</taxon>
        <taxon>Cichorium</taxon>
    </lineage>
</organism>